<organism evidence="1 2">
    <name type="scientific">Aggregatibacter segnis</name>
    <dbReference type="NCBI Taxonomy" id="739"/>
    <lineage>
        <taxon>Bacteria</taxon>
        <taxon>Pseudomonadati</taxon>
        <taxon>Pseudomonadota</taxon>
        <taxon>Gammaproteobacteria</taxon>
        <taxon>Pasteurellales</taxon>
        <taxon>Pasteurellaceae</taxon>
        <taxon>Aggregatibacter</taxon>
    </lineage>
</organism>
<dbReference type="AlphaFoldDB" id="A0A8B2U0G5"/>
<accession>A0A8B2U0G5</accession>
<reference evidence="1 2" key="1">
    <citation type="submission" date="2018-05" db="EMBL/GenBank/DDBJ databases">
        <title>Draft Genome Sequences for a Diverse set of 7 Haemophilus Species.</title>
        <authorList>
            <person name="Nichols M."/>
            <person name="Topaz N."/>
            <person name="Wang X."/>
            <person name="Wang X."/>
            <person name="Boxrud D."/>
        </authorList>
    </citation>
    <scope>NUCLEOTIDE SEQUENCE [LARGE SCALE GENOMIC DNA]</scope>
    <source>
        <strain evidence="1 2">C2001002503</strain>
    </source>
</reference>
<gene>
    <name evidence="1" type="ORF">DPV83_07190</name>
</gene>
<name>A0A8B2U0G5_9PAST</name>
<evidence type="ECO:0000313" key="1">
    <source>
        <dbReference type="EMBL" id="RDE70774.1"/>
    </source>
</evidence>
<sequence>MVAIRNLFVAIGMNGKIRIKIIYQDGSVVYNKGPMNSIAALADLTESAVEKYHTFFMFYYEIRYFWCKIRRLFITKEKFIFYHKRNLLCFHVKILLF</sequence>
<proteinExistence type="predicted"/>
<protein>
    <submittedName>
        <fullName evidence="1">Uncharacterized protein</fullName>
    </submittedName>
</protein>
<evidence type="ECO:0000313" key="2">
    <source>
        <dbReference type="Proteomes" id="UP000253998"/>
    </source>
</evidence>
<dbReference type="Proteomes" id="UP000253998">
    <property type="component" value="Unassembled WGS sequence"/>
</dbReference>
<dbReference type="EMBL" id="QEPM01000004">
    <property type="protein sequence ID" value="RDE70774.1"/>
    <property type="molecule type" value="Genomic_DNA"/>
</dbReference>
<comment type="caution">
    <text evidence="1">The sequence shown here is derived from an EMBL/GenBank/DDBJ whole genome shotgun (WGS) entry which is preliminary data.</text>
</comment>